<keyword evidence="4" id="KW-1185">Reference proteome</keyword>
<evidence type="ECO:0008006" key="5">
    <source>
        <dbReference type="Google" id="ProtNLM"/>
    </source>
</evidence>
<evidence type="ECO:0000313" key="3">
    <source>
        <dbReference type="Proteomes" id="UP000051276"/>
    </source>
</evidence>
<accession>A0A0T5Z9H6</accession>
<sequence>MCKKCWSLVTILLLLIAAGAYKFLIQGSTVPASDGRVAIQLSTGERDLVLSEMRAFLASVQQITTGTANEEMARVAASARQVGLAAQQGVPGTLMGKLPLEFKKLGFDTHTRFDQLALDAEQLGDPGHSLTQLADLMQNCVACHAAYRFEVEQR</sequence>
<evidence type="ECO:0000313" key="4">
    <source>
        <dbReference type="Proteomes" id="UP000051634"/>
    </source>
</evidence>
<dbReference type="GO" id="GO:0005506">
    <property type="term" value="F:iron ion binding"/>
    <property type="evidence" value="ECO:0007669"/>
    <property type="project" value="InterPro"/>
</dbReference>
<dbReference type="AlphaFoldDB" id="A0A0T5Z9H6"/>
<comment type="caution">
    <text evidence="2">The sequence shown here is derived from an EMBL/GenBank/DDBJ whole genome shotgun (WGS) entry which is preliminary data.</text>
</comment>
<dbReference type="GO" id="GO:0009055">
    <property type="term" value="F:electron transfer activity"/>
    <property type="evidence" value="ECO:0007669"/>
    <property type="project" value="InterPro"/>
</dbReference>
<dbReference type="GO" id="GO:0020037">
    <property type="term" value="F:heme binding"/>
    <property type="evidence" value="ECO:0007669"/>
    <property type="project" value="InterPro"/>
</dbReference>
<name>A0A0T5Z9H6_9GAMM</name>
<evidence type="ECO:0000313" key="1">
    <source>
        <dbReference type="EMBL" id="KRT53571.1"/>
    </source>
</evidence>
<gene>
    <name evidence="1" type="ORF">Ga0074115_1065</name>
    <name evidence="2" type="ORF">Ga0076813_15456</name>
</gene>
<dbReference type="Proteomes" id="UP000051276">
    <property type="component" value="Unassembled WGS sequence"/>
</dbReference>
<dbReference type="SUPFAM" id="SSF47175">
    <property type="entry name" value="Cytochromes"/>
    <property type="match status" value="1"/>
</dbReference>
<proteinExistence type="predicted"/>
<dbReference type="GO" id="GO:0022900">
    <property type="term" value="P:electron transport chain"/>
    <property type="evidence" value="ECO:0007669"/>
    <property type="project" value="InterPro"/>
</dbReference>
<protein>
    <recommendedName>
        <fullName evidence="5">Cytochrome C</fullName>
    </recommendedName>
</protein>
<dbReference type="RefSeq" id="WP_057957087.1">
    <property type="nucleotide sequence ID" value="NZ_KQ556993.1"/>
</dbReference>
<organism evidence="2 3">
    <name type="scientific">endosymbiont of Ridgeia piscesae</name>
    <dbReference type="NCBI Taxonomy" id="54398"/>
    <lineage>
        <taxon>Bacteria</taxon>
        <taxon>Pseudomonadati</taxon>
        <taxon>Pseudomonadota</taxon>
        <taxon>Gammaproteobacteria</taxon>
        <taxon>sulfur-oxidizing symbionts</taxon>
    </lineage>
</organism>
<dbReference type="Proteomes" id="UP000051634">
    <property type="component" value="Unassembled WGS sequence"/>
</dbReference>
<dbReference type="STRING" id="54398.Ga0074115_1065"/>
<reference evidence="3 4" key="1">
    <citation type="submission" date="2015-11" db="EMBL/GenBank/DDBJ databases">
        <title>The genome of Candidatus Endoriftia persephone in Ridgeia piscesae and population structure of the North Eastern Pacific vestimentiferan symbionts.</title>
        <authorList>
            <person name="Perez M."/>
            <person name="Juniper K.S."/>
        </authorList>
    </citation>
    <scope>NUCLEOTIDE SEQUENCE [LARGE SCALE GENOMIC DNA]</scope>
    <source>
        <strain evidence="2">Ind10</strain>
        <strain evidence="1">Ind11</strain>
    </source>
</reference>
<dbReference type="OrthoDB" id="1150802at2"/>
<dbReference type="InterPro" id="IPR010980">
    <property type="entry name" value="Cyt_c/b562"/>
</dbReference>
<evidence type="ECO:0000313" key="2">
    <source>
        <dbReference type="EMBL" id="KRT59435.1"/>
    </source>
</evidence>
<dbReference type="EMBL" id="LDXT01000096">
    <property type="protein sequence ID" value="KRT53571.1"/>
    <property type="molecule type" value="Genomic_DNA"/>
</dbReference>
<dbReference type="EMBL" id="LMXI01000149">
    <property type="protein sequence ID" value="KRT59435.1"/>
    <property type="molecule type" value="Genomic_DNA"/>
</dbReference>